<dbReference type="Proteomes" id="UP000324222">
    <property type="component" value="Unassembled WGS sequence"/>
</dbReference>
<comment type="caution">
    <text evidence="2">The sequence shown here is derived from an EMBL/GenBank/DDBJ whole genome shotgun (WGS) entry which is preliminary data.</text>
</comment>
<reference evidence="2 3" key="1">
    <citation type="submission" date="2019-05" db="EMBL/GenBank/DDBJ databases">
        <title>Another draft genome of Portunus trituberculatus and its Hox gene families provides insights of decapod evolution.</title>
        <authorList>
            <person name="Jeong J.-H."/>
            <person name="Song I."/>
            <person name="Kim S."/>
            <person name="Choi T."/>
            <person name="Kim D."/>
            <person name="Ryu S."/>
            <person name="Kim W."/>
        </authorList>
    </citation>
    <scope>NUCLEOTIDE SEQUENCE [LARGE SCALE GENOMIC DNA]</scope>
    <source>
        <tissue evidence="2">Muscle</tissue>
    </source>
</reference>
<gene>
    <name evidence="2" type="ORF">E2C01_074141</name>
</gene>
<evidence type="ECO:0000313" key="2">
    <source>
        <dbReference type="EMBL" id="MPC79605.1"/>
    </source>
</evidence>
<feature type="compositionally biased region" description="Polar residues" evidence="1">
    <location>
        <begin position="25"/>
        <end position="50"/>
    </location>
</feature>
<name>A0A5B7IBL4_PORTR</name>
<dbReference type="AlphaFoldDB" id="A0A5B7IBL4"/>
<accession>A0A5B7IBL4</accession>
<feature type="region of interest" description="Disordered" evidence="1">
    <location>
        <begin position="25"/>
        <end position="64"/>
    </location>
</feature>
<sequence>MVTNVLADMAERRVTNSRLVAVFTEESQQHTQGSPSAQPLSTAKGKQNSWVRHHGEAQEWLSGW</sequence>
<evidence type="ECO:0000313" key="3">
    <source>
        <dbReference type="Proteomes" id="UP000324222"/>
    </source>
</evidence>
<keyword evidence="3" id="KW-1185">Reference proteome</keyword>
<protein>
    <submittedName>
        <fullName evidence="2">Uncharacterized protein</fullName>
    </submittedName>
</protein>
<evidence type="ECO:0000256" key="1">
    <source>
        <dbReference type="SAM" id="MobiDB-lite"/>
    </source>
</evidence>
<dbReference type="EMBL" id="VSRR010051570">
    <property type="protein sequence ID" value="MPC79605.1"/>
    <property type="molecule type" value="Genomic_DNA"/>
</dbReference>
<organism evidence="2 3">
    <name type="scientific">Portunus trituberculatus</name>
    <name type="common">Swimming crab</name>
    <name type="synonym">Neptunus trituberculatus</name>
    <dbReference type="NCBI Taxonomy" id="210409"/>
    <lineage>
        <taxon>Eukaryota</taxon>
        <taxon>Metazoa</taxon>
        <taxon>Ecdysozoa</taxon>
        <taxon>Arthropoda</taxon>
        <taxon>Crustacea</taxon>
        <taxon>Multicrustacea</taxon>
        <taxon>Malacostraca</taxon>
        <taxon>Eumalacostraca</taxon>
        <taxon>Eucarida</taxon>
        <taxon>Decapoda</taxon>
        <taxon>Pleocyemata</taxon>
        <taxon>Brachyura</taxon>
        <taxon>Eubrachyura</taxon>
        <taxon>Portunoidea</taxon>
        <taxon>Portunidae</taxon>
        <taxon>Portuninae</taxon>
        <taxon>Portunus</taxon>
    </lineage>
</organism>
<proteinExistence type="predicted"/>